<dbReference type="RefSeq" id="XP_026191373.1">
    <property type="nucleotide sequence ID" value="XM_026335588.1"/>
</dbReference>
<name>A0A6P6RU71_9EIME</name>
<dbReference type="GO" id="GO:0005509">
    <property type="term" value="F:calcium ion binding"/>
    <property type="evidence" value="ECO:0007669"/>
    <property type="project" value="InterPro"/>
</dbReference>
<dbReference type="InterPro" id="IPR002048">
    <property type="entry name" value="EF_hand_dom"/>
</dbReference>
<dbReference type="PROSITE" id="PS50222">
    <property type="entry name" value="EF_HAND_2"/>
    <property type="match status" value="1"/>
</dbReference>
<sequence>MLSRDLKSQKPCSVSKAVPSLGSSRRSGGKIASATASSAKRPVRGIPQCRAPAAHEEEAGVRTPEPMAPRVAGRGGASAASAKTGGAKSTAAFGVPSDREGGLMYDAAAAAAALAAGVSCGEAIHSGVFHTACKQEGAASFSMRGVPAAAHAVQVYRRVASLSMEGAPLTIAAAFVVAAAPRCGLLGSDAAAAAAVGCLMPDEAELELASQLAAHEKAALHQLFKEVDLDGDGRISAKDIAKAMAAEGISVPIKELQQCVWEADTDGDGYLDLLDLFCLYSRGKTLGVLREAQLVQHFVLYLLMKSRETPKGVVRFEDALMYLCQVMHTDAALKNLEKIFGSRATPSLNANAWLSVLGSALWAEASPVVDKDQQNRERYKCIQRPFQPNYRPKSQVDTVLDLQKLVSLWSMMGAYFAVEPAPRAGFFSHQKTPGQAP</sequence>
<dbReference type="PROSITE" id="PS00018">
    <property type="entry name" value="EF_HAND_1"/>
    <property type="match status" value="2"/>
</dbReference>
<dbReference type="Gene3D" id="1.10.238.10">
    <property type="entry name" value="EF-hand"/>
    <property type="match status" value="1"/>
</dbReference>
<evidence type="ECO:0000256" key="2">
    <source>
        <dbReference type="SAM" id="MobiDB-lite"/>
    </source>
</evidence>
<keyword evidence="1" id="KW-0106">Calcium</keyword>
<evidence type="ECO:0000259" key="3">
    <source>
        <dbReference type="PROSITE" id="PS50222"/>
    </source>
</evidence>
<dbReference type="Pfam" id="PF13499">
    <property type="entry name" value="EF-hand_7"/>
    <property type="match status" value="1"/>
</dbReference>
<proteinExistence type="predicted"/>
<dbReference type="InterPro" id="IPR018247">
    <property type="entry name" value="EF_Hand_1_Ca_BS"/>
</dbReference>
<reference evidence="5" key="1">
    <citation type="submission" date="2025-08" db="UniProtKB">
        <authorList>
            <consortium name="RefSeq"/>
        </authorList>
    </citation>
    <scope>IDENTIFICATION</scope>
</reference>
<dbReference type="SMART" id="SM00054">
    <property type="entry name" value="EFh"/>
    <property type="match status" value="2"/>
</dbReference>
<accession>A0A6P6RU71</accession>
<protein>
    <submittedName>
        <fullName evidence="5">Uncharacterized protein LOC113146891</fullName>
    </submittedName>
</protein>
<evidence type="ECO:0000313" key="4">
    <source>
        <dbReference type="Proteomes" id="UP000515125"/>
    </source>
</evidence>
<evidence type="ECO:0000313" key="5">
    <source>
        <dbReference type="RefSeq" id="XP_026191373.1"/>
    </source>
</evidence>
<evidence type="ECO:0000256" key="1">
    <source>
        <dbReference type="ARBA" id="ARBA00022837"/>
    </source>
</evidence>
<dbReference type="GeneID" id="113146891"/>
<dbReference type="CDD" id="cd00051">
    <property type="entry name" value="EFh"/>
    <property type="match status" value="1"/>
</dbReference>
<feature type="region of interest" description="Disordered" evidence="2">
    <location>
        <begin position="1"/>
        <end position="83"/>
    </location>
</feature>
<organism evidence="4 5">
    <name type="scientific">Cyclospora cayetanensis</name>
    <dbReference type="NCBI Taxonomy" id="88456"/>
    <lineage>
        <taxon>Eukaryota</taxon>
        <taxon>Sar</taxon>
        <taxon>Alveolata</taxon>
        <taxon>Apicomplexa</taxon>
        <taxon>Conoidasida</taxon>
        <taxon>Coccidia</taxon>
        <taxon>Eucoccidiorida</taxon>
        <taxon>Eimeriorina</taxon>
        <taxon>Eimeriidae</taxon>
        <taxon>Cyclospora</taxon>
    </lineage>
</organism>
<dbReference type="OrthoDB" id="345447at2759"/>
<dbReference type="InterPro" id="IPR011992">
    <property type="entry name" value="EF-hand-dom_pair"/>
</dbReference>
<feature type="domain" description="EF-hand" evidence="3">
    <location>
        <begin position="215"/>
        <end position="250"/>
    </location>
</feature>
<dbReference type="Proteomes" id="UP000515125">
    <property type="component" value="Unplaced"/>
</dbReference>
<gene>
    <name evidence="5" type="primary">LOC113146891</name>
</gene>
<dbReference type="AlphaFoldDB" id="A0A6P6RU71"/>
<dbReference type="SUPFAM" id="SSF47473">
    <property type="entry name" value="EF-hand"/>
    <property type="match status" value="1"/>
</dbReference>
<keyword evidence="4" id="KW-1185">Reference proteome</keyword>